<proteinExistence type="predicted"/>
<keyword evidence="5 7" id="KW-1133">Transmembrane helix</keyword>
<keyword evidence="4 7" id="KW-0812">Transmembrane</keyword>
<dbReference type="eggNOG" id="COG0310">
    <property type="taxonomic scope" value="Bacteria"/>
</dbReference>
<evidence type="ECO:0000256" key="2">
    <source>
        <dbReference type="ARBA" id="ARBA00022448"/>
    </source>
</evidence>
<evidence type="ECO:0000313" key="8">
    <source>
        <dbReference type="EMBL" id="KDB50933.1"/>
    </source>
</evidence>
<feature type="transmembrane region" description="Helical" evidence="7">
    <location>
        <begin position="37"/>
        <end position="60"/>
    </location>
</feature>
<evidence type="ECO:0000256" key="7">
    <source>
        <dbReference type="SAM" id="Phobius"/>
    </source>
</evidence>
<feature type="transmembrane region" description="Helical" evidence="7">
    <location>
        <begin position="72"/>
        <end position="95"/>
    </location>
</feature>
<evidence type="ECO:0000256" key="4">
    <source>
        <dbReference type="ARBA" id="ARBA00022692"/>
    </source>
</evidence>
<feature type="transmembrane region" description="Helical" evidence="7">
    <location>
        <begin position="12"/>
        <end position="31"/>
    </location>
</feature>
<feature type="transmembrane region" description="Helical" evidence="7">
    <location>
        <begin position="101"/>
        <end position="122"/>
    </location>
</feature>
<reference evidence="8 9" key="1">
    <citation type="journal article" date="2014" name="FEMS Microbiol. Ecol.">
        <title>Sphaerotilus natans encrusted with nanoball-shaped Fe(III) oxide minerals formed by nitrate-reducing mixotrophic Fe(II) oxidation.</title>
        <authorList>
            <person name="Park S."/>
            <person name="Kim D.H."/>
            <person name="Lee J.H."/>
            <person name="Hur H.G."/>
        </authorList>
    </citation>
    <scope>NUCLEOTIDE SEQUENCE [LARGE SCALE GENOMIC DNA]</scope>
    <source>
        <strain evidence="8 9">DSM 6575</strain>
    </source>
</reference>
<comment type="subcellular location">
    <subcellularLocation>
        <location evidence="1">Cell membrane</location>
        <topology evidence="1">Multi-pass membrane protein</topology>
    </subcellularLocation>
</comment>
<keyword evidence="9" id="KW-1185">Reference proteome</keyword>
<accession>A0A059KIJ9</accession>
<gene>
    <name evidence="8" type="ORF">X805_34390</name>
</gene>
<dbReference type="Gene3D" id="1.10.1760.20">
    <property type="match status" value="1"/>
</dbReference>
<dbReference type="RefSeq" id="WP_037484605.1">
    <property type="nucleotide sequence ID" value="NZ_AZRA01000104.1"/>
</dbReference>
<evidence type="ECO:0000256" key="6">
    <source>
        <dbReference type="ARBA" id="ARBA00023136"/>
    </source>
</evidence>
<dbReference type="STRING" id="34103.SAMN05421778_106118"/>
<evidence type="ECO:0000256" key="1">
    <source>
        <dbReference type="ARBA" id="ARBA00004651"/>
    </source>
</evidence>
<dbReference type="PATRIC" id="fig|1286631.3.peg.3359"/>
<organism evidence="8 9">
    <name type="scientific">Sphaerotilus natans subsp. natans DSM 6575</name>
    <dbReference type="NCBI Taxonomy" id="1286631"/>
    <lineage>
        <taxon>Bacteria</taxon>
        <taxon>Pseudomonadati</taxon>
        <taxon>Pseudomonadota</taxon>
        <taxon>Betaproteobacteria</taxon>
        <taxon>Burkholderiales</taxon>
        <taxon>Sphaerotilaceae</taxon>
        <taxon>Sphaerotilus</taxon>
    </lineage>
</organism>
<comment type="caution">
    <text evidence="8">The sequence shown here is derived from an EMBL/GenBank/DDBJ whole genome shotgun (WGS) entry which is preliminary data.</text>
</comment>
<protein>
    <submittedName>
        <fullName evidence="8">Cobalamin (Vitamin B12) biosynthesis CbiM protein</fullName>
    </submittedName>
</protein>
<dbReference type="EMBL" id="AZRA01000104">
    <property type="protein sequence ID" value="KDB50933.1"/>
    <property type="molecule type" value="Genomic_DNA"/>
</dbReference>
<evidence type="ECO:0000256" key="3">
    <source>
        <dbReference type="ARBA" id="ARBA00022475"/>
    </source>
</evidence>
<evidence type="ECO:0000256" key="5">
    <source>
        <dbReference type="ARBA" id="ARBA00022989"/>
    </source>
</evidence>
<dbReference type="Pfam" id="PF01891">
    <property type="entry name" value="CbiM"/>
    <property type="match status" value="1"/>
</dbReference>
<name>A0A059KIJ9_9BURK</name>
<feature type="transmembrane region" description="Helical" evidence="7">
    <location>
        <begin position="167"/>
        <end position="189"/>
    </location>
</feature>
<dbReference type="Proteomes" id="UP000026714">
    <property type="component" value="Unassembled WGS sequence"/>
</dbReference>
<keyword evidence="3" id="KW-1003">Cell membrane</keyword>
<dbReference type="GO" id="GO:0000041">
    <property type="term" value="P:transition metal ion transport"/>
    <property type="evidence" value="ECO:0007669"/>
    <property type="project" value="InterPro"/>
</dbReference>
<feature type="transmembrane region" description="Helical" evidence="7">
    <location>
        <begin position="134"/>
        <end position="155"/>
    </location>
</feature>
<dbReference type="AlphaFoldDB" id="A0A059KIJ9"/>
<dbReference type="GO" id="GO:0005886">
    <property type="term" value="C:plasma membrane"/>
    <property type="evidence" value="ECO:0007669"/>
    <property type="project" value="UniProtKB-SubCell"/>
</dbReference>
<keyword evidence="6 7" id="KW-0472">Membrane</keyword>
<keyword evidence="2" id="KW-0813">Transport</keyword>
<evidence type="ECO:0000313" key="9">
    <source>
        <dbReference type="Proteomes" id="UP000026714"/>
    </source>
</evidence>
<sequence>MHIEPGFLSDAKIMAANVAAVGLLAAHAPALMRRPALWLRTLLAAVFFSVFMESFHLPVGPSELHFVGAMPVYVLFGLLPTLFGFALGLLLQGLLFEPQDLVHLAVNALSLIVPLLAVHHTLGRRLGEGTPGLAALLKLDGAYYAGVTLMVGFWLANGEQAVSLADWGAFAASYLSVVALEPLVTLAIVRGTSMLHSQRWARVCLDERLTLAGAA</sequence>
<dbReference type="InterPro" id="IPR002751">
    <property type="entry name" value="CbiM/NikMN"/>
</dbReference>